<dbReference type="AlphaFoldDB" id="A0A5B2W7Y3"/>
<gene>
    <name evidence="2" type="ORF">F0L68_40465</name>
</gene>
<protein>
    <submittedName>
        <fullName evidence="2">DUF348 domain-containing protein</fullName>
    </submittedName>
</protein>
<evidence type="ECO:0000313" key="3">
    <source>
        <dbReference type="Proteomes" id="UP000323454"/>
    </source>
</evidence>
<sequence length="204" mass="21206">MIDRPNPTGTNWDHPSFPPGALNALSVTTADVLEVLGPDADDLLATANVDVDELIRLINAETTLLPVIVIPDEEPGEAQEEPGAPPAALVKAVRTWKRKFLKAAVAAALVTLTGGGATAIAMDKAVTVDVDGHEQSVHTYSGTVGEVLKDQGITVGEHDAVSPSPQASVGDGGRITLDRGRHVKLEVDGQDRDGGWVRTASGGQ</sequence>
<dbReference type="Proteomes" id="UP000323454">
    <property type="component" value="Unassembled WGS sequence"/>
</dbReference>
<dbReference type="Pfam" id="PF03990">
    <property type="entry name" value="DUF348"/>
    <property type="match status" value="1"/>
</dbReference>
<evidence type="ECO:0000259" key="1">
    <source>
        <dbReference type="Pfam" id="PF03990"/>
    </source>
</evidence>
<keyword evidence="3" id="KW-1185">Reference proteome</keyword>
<dbReference type="OrthoDB" id="1404170at2"/>
<evidence type="ECO:0000313" key="2">
    <source>
        <dbReference type="EMBL" id="KAA2246840.1"/>
    </source>
</evidence>
<accession>A0A5B2W7Y3</accession>
<name>A0A5B2W7Y3_9PSEU</name>
<feature type="domain" description="DUF348" evidence="1">
    <location>
        <begin position="126"/>
        <end position="165"/>
    </location>
</feature>
<reference evidence="2 3" key="2">
    <citation type="submission" date="2019-09" db="EMBL/GenBank/DDBJ databases">
        <authorList>
            <person name="Jin C."/>
        </authorList>
    </citation>
    <scope>NUCLEOTIDE SEQUENCE [LARGE SCALE GENOMIC DNA]</scope>
    <source>
        <strain evidence="2 3">AN110305</strain>
    </source>
</reference>
<feature type="non-terminal residue" evidence="2">
    <location>
        <position position="204"/>
    </location>
</feature>
<dbReference type="InterPro" id="IPR007137">
    <property type="entry name" value="DUF348"/>
</dbReference>
<dbReference type="EMBL" id="VUOB01000123">
    <property type="protein sequence ID" value="KAA2246840.1"/>
    <property type="molecule type" value="Genomic_DNA"/>
</dbReference>
<organism evidence="2 3">
    <name type="scientific">Solihabitans fulvus</name>
    <dbReference type="NCBI Taxonomy" id="1892852"/>
    <lineage>
        <taxon>Bacteria</taxon>
        <taxon>Bacillati</taxon>
        <taxon>Actinomycetota</taxon>
        <taxon>Actinomycetes</taxon>
        <taxon>Pseudonocardiales</taxon>
        <taxon>Pseudonocardiaceae</taxon>
        <taxon>Solihabitans</taxon>
    </lineage>
</organism>
<comment type="caution">
    <text evidence="2">The sequence shown here is derived from an EMBL/GenBank/DDBJ whole genome shotgun (WGS) entry which is preliminary data.</text>
</comment>
<proteinExistence type="predicted"/>
<reference evidence="2 3" key="1">
    <citation type="submission" date="2019-09" db="EMBL/GenBank/DDBJ databases">
        <title>Goodfellowia gen. nov., a new genus of the Pseudonocardineae related to Actinoalloteichus, containing Goodfellowia coeruleoviolacea gen. nov., comb. nov. gen. nov., comb. nov.</title>
        <authorList>
            <person name="Labeda D."/>
        </authorList>
    </citation>
    <scope>NUCLEOTIDE SEQUENCE [LARGE SCALE GENOMIC DNA]</scope>
    <source>
        <strain evidence="2 3">AN110305</strain>
    </source>
</reference>